<keyword evidence="5 7" id="KW-1133">Transmembrane helix</keyword>
<evidence type="ECO:0000313" key="11">
    <source>
        <dbReference type="Proteomes" id="UP000655208"/>
    </source>
</evidence>
<keyword evidence="6 7" id="KW-0472">Membrane</keyword>
<dbReference type="SUPFAM" id="SSF161098">
    <property type="entry name" value="MetI-like"/>
    <property type="match status" value="1"/>
</dbReference>
<organism evidence="10 11">
    <name type="scientific">Nakamurella endophytica</name>
    <dbReference type="NCBI Taxonomy" id="1748367"/>
    <lineage>
        <taxon>Bacteria</taxon>
        <taxon>Bacillati</taxon>
        <taxon>Actinomycetota</taxon>
        <taxon>Actinomycetes</taxon>
        <taxon>Nakamurellales</taxon>
        <taxon>Nakamurellaceae</taxon>
        <taxon>Nakamurella</taxon>
    </lineage>
</organism>
<evidence type="ECO:0000256" key="2">
    <source>
        <dbReference type="ARBA" id="ARBA00022448"/>
    </source>
</evidence>
<dbReference type="PROSITE" id="PS50928">
    <property type="entry name" value="ABC_TM1"/>
    <property type="match status" value="1"/>
</dbReference>
<reference evidence="10" key="1">
    <citation type="journal article" date="2014" name="Int. J. Syst. Evol. Microbiol.">
        <title>Complete genome sequence of Corynebacterium casei LMG S-19264T (=DSM 44701T), isolated from a smear-ripened cheese.</title>
        <authorList>
            <consortium name="US DOE Joint Genome Institute (JGI-PGF)"/>
            <person name="Walter F."/>
            <person name="Albersmeier A."/>
            <person name="Kalinowski J."/>
            <person name="Ruckert C."/>
        </authorList>
    </citation>
    <scope>NUCLEOTIDE SEQUENCE</scope>
    <source>
        <strain evidence="10">CGMCC 4.7308</strain>
    </source>
</reference>
<feature type="transmembrane region" description="Helical" evidence="7">
    <location>
        <begin position="134"/>
        <end position="155"/>
    </location>
</feature>
<evidence type="ECO:0000256" key="1">
    <source>
        <dbReference type="ARBA" id="ARBA00004651"/>
    </source>
</evidence>
<comment type="subcellular location">
    <subcellularLocation>
        <location evidence="1 7">Cell membrane</location>
        <topology evidence="1 7">Multi-pass membrane protein</topology>
    </subcellularLocation>
</comment>
<keyword evidence="4 7" id="KW-0812">Transmembrane</keyword>
<dbReference type="PANTHER" id="PTHR43163">
    <property type="entry name" value="DIPEPTIDE TRANSPORT SYSTEM PERMEASE PROTEIN DPPB-RELATED"/>
    <property type="match status" value="1"/>
</dbReference>
<dbReference type="Gene3D" id="1.10.3720.10">
    <property type="entry name" value="MetI-like"/>
    <property type="match status" value="1"/>
</dbReference>
<dbReference type="GO" id="GO:0005886">
    <property type="term" value="C:plasma membrane"/>
    <property type="evidence" value="ECO:0007669"/>
    <property type="project" value="UniProtKB-SubCell"/>
</dbReference>
<evidence type="ECO:0000256" key="4">
    <source>
        <dbReference type="ARBA" id="ARBA00022692"/>
    </source>
</evidence>
<accession>A0A917WM29</accession>
<proteinExistence type="inferred from homology"/>
<evidence type="ECO:0000256" key="3">
    <source>
        <dbReference type="ARBA" id="ARBA00022475"/>
    </source>
</evidence>
<evidence type="ECO:0000259" key="9">
    <source>
        <dbReference type="PROSITE" id="PS50928"/>
    </source>
</evidence>
<dbReference type="PANTHER" id="PTHR43163:SF6">
    <property type="entry name" value="DIPEPTIDE TRANSPORT SYSTEM PERMEASE PROTEIN DPPB-RELATED"/>
    <property type="match status" value="1"/>
</dbReference>
<feature type="transmembrane region" description="Helical" evidence="7">
    <location>
        <begin position="255"/>
        <end position="277"/>
    </location>
</feature>
<comment type="similarity">
    <text evidence="7">Belongs to the binding-protein-dependent transport system permease family.</text>
</comment>
<evidence type="ECO:0000256" key="5">
    <source>
        <dbReference type="ARBA" id="ARBA00022989"/>
    </source>
</evidence>
<protein>
    <submittedName>
        <fullName evidence="10">Peptide ABC transporter permease</fullName>
    </submittedName>
</protein>
<evidence type="ECO:0000313" key="10">
    <source>
        <dbReference type="EMBL" id="GGM15499.1"/>
    </source>
</evidence>
<dbReference type="Proteomes" id="UP000655208">
    <property type="component" value="Unassembled WGS sequence"/>
</dbReference>
<dbReference type="InterPro" id="IPR045621">
    <property type="entry name" value="BPD_transp_1_N"/>
</dbReference>
<feature type="transmembrane region" description="Helical" evidence="7">
    <location>
        <begin position="9"/>
        <end position="30"/>
    </location>
</feature>
<comment type="caution">
    <text evidence="10">The sequence shown here is derived from an EMBL/GenBank/DDBJ whole genome shotgun (WGS) entry which is preliminary data.</text>
</comment>
<dbReference type="RefSeq" id="WP_229674668.1">
    <property type="nucleotide sequence ID" value="NZ_BMNA01000014.1"/>
</dbReference>
<reference evidence="10" key="2">
    <citation type="submission" date="2020-09" db="EMBL/GenBank/DDBJ databases">
        <authorList>
            <person name="Sun Q."/>
            <person name="Zhou Y."/>
        </authorList>
    </citation>
    <scope>NUCLEOTIDE SEQUENCE</scope>
    <source>
        <strain evidence="10">CGMCC 4.7308</strain>
    </source>
</reference>
<feature type="domain" description="ABC transmembrane type-1" evidence="9">
    <location>
        <begin position="95"/>
        <end position="324"/>
    </location>
</feature>
<keyword evidence="3" id="KW-1003">Cell membrane</keyword>
<evidence type="ECO:0000256" key="6">
    <source>
        <dbReference type="ARBA" id="ARBA00023136"/>
    </source>
</evidence>
<sequence length="383" mass="40019">MLAVVLRRLGLMVLVFAGLVVIAFLMTQVLPGDPARAAAGRNASPEQIAAVASQLGLDQPVWRQFLRYAGRLLHGDLGTSVVTHRPVLADLGEVLPVSLELVLAAMLLNLVIGVPLGVLAAYRRGRWADGLTRVVVLLGAAVPAFWLGLILQLVLSDRLHWLPLSGRLTYGYRVDDLTGMVTFDALVTGRWATFGNALAHLVLPAVTLAAPFIAVVARTVRSSMISVLDADFVQLARATGAGEWRVVVRHALRNALGPIITIVGMQLGWMLGATVLVESTFNRGGIGAYTVNAVLQNDLYAVIGSVLAIGVVFIVANVVVDLLQPALDPRLRGGGRAVSGLSVGGRPDLAVGPAGVTDPSAPDVEAGADNAAAAPVPVAGVQR</sequence>
<name>A0A917WM29_9ACTN</name>
<dbReference type="Pfam" id="PF19300">
    <property type="entry name" value="BPD_transp_1_N"/>
    <property type="match status" value="1"/>
</dbReference>
<dbReference type="InterPro" id="IPR000515">
    <property type="entry name" value="MetI-like"/>
</dbReference>
<dbReference type="InterPro" id="IPR035906">
    <property type="entry name" value="MetI-like_sf"/>
</dbReference>
<keyword evidence="11" id="KW-1185">Reference proteome</keyword>
<keyword evidence="2 7" id="KW-0813">Transport</keyword>
<feature type="transmembrane region" description="Helical" evidence="7">
    <location>
        <begin position="101"/>
        <end position="122"/>
    </location>
</feature>
<feature type="transmembrane region" description="Helical" evidence="7">
    <location>
        <begin position="299"/>
        <end position="323"/>
    </location>
</feature>
<feature type="compositionally biased region" description="Low complexity" evidence="8">
    <location>
        <begin position="361"/>
        <end position="383"/>
    </location>
</feature>
<evidence type="ECO:0000256" key="8">
    <source>
        <dbReference type="SAM" id="MobiDB-lite"/>
    </source>
</evidence>
<feature type="transmembrane region" description="Helical" evidence="7">
    <location>
        <begin position="197"/>
        <end position="217"/>
    </location>
</feature>
<dbReference type="GO" id="GO:0071916">
    <property type="term" value="F:dipeptide transmembrane transporter activity"/>
    <property type="evidence" value="ECO:0007669"/>
    <property type="project" value="TreeGrafter"/>
</dbReference>
<dbReference type="EMBL" id="BMNA01000014">
    <property type="protein sequence ID" value="GGM15499.1"/>
    <property type="molecule type" value="Genomic_DNA"/>
</dbReference>
<feature type="region of interest" description="Disordered" evidence="8">
    <location>
        <begin position="349"/>
        <end position="383"/>
    </location>
</feature>
<gene>
    <name evidence="10" type="ORF">GCM10011594_39390</name>
</gene>
<evidence type="ECO:0000256" key="7">
    <source>
        <dbReference type="RuleBase" id="RU363032"/>
    </source>
</evidence>
<dbReference type="AlphaFoldDB" id="A0A917WM29"/>
<dbReference type="Pfam" id="PF00528">
    <property type="entry name" value="BPD_transp_1"/>
    <property type="match status" value="1"/>
</dbReference>
<dbReference type="CDD" id="cd06261">
    <property type="entry name" value="TM_PBP2"/>
    <property type="match status" value="1"/>
</dbReference>